<dbReference type="Proteomes" id="UP001143474">
    <property type="component" value="Unassembled WGS sequence"/>
</dbReference>
<evidence type="ECO:0000256" key="3">
    <source>
        <dbReference type="ARBA" id="ARBA00022630"/>
    </source>
</evidence>
<dbReference type="Gene3D" id="1.20.140.10">
    <property type="entry name" value="Butyryl-CoA Dehydrogenase, subunit A, domain 3"/>
    <property type="match status" value="1"/>
</dbReference>
<dbReference type="Pfam" id="PF02771">
    <property type="entry name" value="Acyl-CoA_dh_N"/>
    <property type="match status" value="1"/>
</dbReference>
<dbReference type="EMBL" id="BSEV01000037">
    <property type="protein sequence ID" value="GLK14802.1"/>
    <property type="molecule type" value="Genomic_DNA"/>
</dbReference>
<evidence type="ECO:0000259" key="7">
    <source>
        <dbReference type="Pfam" id="PF02771"/>
    </source>
</evidence>
<keyword evidence="4" id="KW-0274">FAD</keyword>
<dbReference type="SUPFAM" id="SSF47203">
    <property type="entry name" value="Acyl-CoA dehydrogenase C-terminal domain-like"/>
    <property type="match status" value="1"/>
</dbReference>
<evidence type="ECO:0000256" key="4">
    <source>
        <dbReference type="ARBA" id="ARBA00022827"/>
    </source>
</evidence>
<keyword evidence="5" id="KW-0560">Oxidoreductase</keyword>
<dbReference type="Gene3D" id="1.10.540.10">
    <property type="entry name" value="Acyl-CoA dehydrogenase/oxidase, N-terminal domain"/>
    <property type="match status" value="1"/>
</dbReference>
<organism evidence="8 9">
    <name type="scientific">Streptosporangium carneum</name>
    <dbReference type="NCBI Taxonomy" id="47481"/>
    <lineage>
        <taxon>Bacteria</taxon>
        <taxon>Bacillati</taxon>
        <taxon>Actinomycetota</taxon>
        <taxon>Actinomycetes</taxon>
        <taxon>Streptosporangiales</taxon>
        <taxon>Streptosporangiaceae</taxon>
        <taxon>Streptosporangium</taxon>
    </lineage>
</organism>
<evidence type="ECO:0000313" key="9">
    <source>
        <dbReference type="Proteomes" id="UP001143474"/>
    </source>
</evidence>
<comment type="similarity">
    <text evidence="2">Belongs to the acyl-CoA dehydrogenase family.</text>
</comment>
<keyword evidence="9" id="KW-1185">Reference proteome</keyword>
<dbReference type="RefSeq" id="WP_271223031.1">
    <property type="nucleotide sequence ID" value="NZ_BAAAVD010000059.1"/>
</dbReference>
<dbReference type="InterPro" id="IPR013786">
    <property type="entry name" value="AcylCoA_DH/ox_N"/>
</dbReference>
<dbReference type="PANTHER" id="PTHR43884">
    <property type="entry name" value="ACYL-COA DEHYDROGENASE"/>
    <property type="match status" value="1"/>
</dbReference>
<dbReference type="AlphaFoldDB" id="A0A9W6MI28"/>
<comment type="cofactor">
    <cofactor evidence="1">
        <name>FAD</name>
        <dbReference type="ChEBI" id="CHEBI:57692"/>
    </cofactor>
</comment>
<reference evidence="8" key="1">
    <citation type="journal article" date="2014" name="Int. J. Syst. Evol. Microbiol.">
        <title>Complete genome sequence of Corynebacterium casei LMG S-19264T (=DSM 44701T), isolated from a smear-ripened cheese.</title>
        <authorList>
            <consortium name="US DOE Joint Genome Institute (JGI-PGF)"/>
            <person name="Walter F."/>
            <person name="Albersmeier A."/>
            <person name="Kalinowski J."/>
            <person name="Ruckert C."/>
        </authorList>
    </citation>
    <scope>NUCLEOTIDE SEQUENCE</scope>
    <source>
        <strain evidence="8">VKM Ac-2007</strain>
    </source>
</reference>
<dbReference type="InterPro" id="IPR009075">
    <property type="entry name" value="AcylCo_DH/oxidase_C"/>
</dbReference>
<dbReference type="Pfam" id="PF00441">
    <property type="entry name" value="Acyl-CoA_dh_1"/>
    <property type="match status" value="1"/>
</dbReference>
<dbReference type="SUPFAM" id="SSF56645">
    <property type="entry name" value="Acyl-CoA dehydrogenase NM domain-like"/>
    <property type="match status" value="1"/>
</dbReference>
<accession>A0A9W6MI28</accession>
<dbReference type="GO" id="GO:0050660">
    <property type="term" value="F:flavin adenine dinucleotide binding"/>
    <property type="evidence" value="ECO:0007669"/>
    <property type="project" value="InterPro"/>
</dbReference>
<reference evidence="8" key="2">
    <citation type="submission" date="2023-01" db="EMBL/GenBank/DDBJ databases">
        <authorList>
            <person name="Sun Q."/>
            <person name="Evtushenko L."/>
        </authorList>
    </citation>
    <scope>NUCLEOTIDE SEQUENCE</scope>
    <source>
        <strain evidence="8">VKM Ac-2007</strain>
    </source>
</reference>
<proteinExistence type="inferred from homology"/>
<dbReference type="InterPro" id="IPR009100">
    <property type="entry name" value="AcylCoA_DH/oxidase_NM_dom_sf"/>
</dbReference>
<protein>
    <submittedName>
        <fullName evidence="8">Acyl-CoA dehydrogenase FadE</fullName>
    </submittedName>
</protein>
<evidence type="ECO:0000259" key="6">
    <source>
        <dbReference type="Pfam" id="PF00441"/>
    </source>
</evidence>
<sequence>MKFILDAEQRLFGETLHELLAKADTPAVIRAWAAGTHEPGLALWRSLAEAGVLAVAVPEAFEGAGPLPVELVTAFHELGRHAVPGPYAETVAAAVLLDRLGDGELAGAWLPRIAAGTAVVSLALPPAMPYGLDADVAGLVLVADGDELRGATPGVVRTSLDPARRLFPLTPDAPLASGPEVRAAASAAYDMGALACAAQLVGLGRRLLETTVEYATARRQFGRPIGEFQAVKHHLANALVGLEYARPLVHGAALASGSPTFARDVSAAKVAASEAAYAAAKIALQVHGAIGYTDEYDPSLWIRKVRALHSAWGSPGDHRARVVAALRRS</sequence>
<evidence type="ECO:0000256" key="2">
    <source>
        <dbReference type="ARBA" id="ARBA00009347"/>
    </source>
</evidence>
<feature type="domain" description="Acyl-CoA dehydrogenase/oxidase C-terminal" evidence="6">
    <location>
        <begin position="185"/>
        <end position="317"/>
    </location>
</feature>
<comment type="caution">
    <text evidence="8">The sequence shown here is derived from an EMBL/GenBank/DDBJ whole genome shotgun (WGS) entry which is preliminary data.</text>
</comment>
<dbReference type="GO" id="GO:0003995">
    <property type="term" value="F:acyl-CoA dehydrogenase activity"/>
    <property type="evidence" value="ECO:0007669"/>
    <property type="project" value="TreeGrafter"/>
</dbReference>
<dbReference type="PANTHER" id="PTHR43884:SF20">
    <property type="entry name" value="ACYL-COA DEHYDROGENASE FADE28"/>
    <property type="match status" value="1"/>
</dbReference>
<feature type="domain" description="Acyl-CoA dehydrogenase/oxidase N-terminal" evidence="7">
    <location>
        <begin position="7"/>
        <end position="116"/>
    </location>
</feature>
<evidence type="ECO:0000256" key="5">
    <source>
        <dbReference type="ARBA" id="ARBA00023002"/>
    </source>
</evidence>
<gene>
    <name evidence="8" type="ORF">GCM10017600_82140</name>
</gene>
<dbReference type="InterPro" id="IPR036250">
    <property type="entry name" value="AcylCo_DH-like_C"/>
</dbReference>
<evidence type="ECO:0000256" key="1">
    <source>
        <dbReference type="ARBA" id="ARBA00001974"/>
    </source>
</evidence>
<evidence type="ECO:0000313" key="8">
    <source>
        <dbReference type="EMBL" id="GLK14802.1"/>
    </source>
</evidence>
<name>A0A9W6MI28_9ACTN</name>
<dbReference type="InterPro" id="IPR037069">
    <property type="entry name" value="AcylCoA_DH/ox_N_sf"/>
</dbReference>
<keyword evidence="3" id="KW-0285">Flavoprotein</keyword>